<keyword evidence="1" id="KW-0472">Membrane</keyword>
<reference evidence="2" key="2">
    <citation type="submission" date="2021-04" db="EMBL/GenBank/DDBJ databases">
        <authorList>
            <person name="Gilroy R."/>
        </authorList>
    </citation>
    <scope>NUCLEOTIDE SEQUENCE</scope>
    <source>
        <strain evidence="2">1345</strain>
    </source>
</reference>
<feature type="transmembrane region" description="Helical" evidence="1">
    <location>
        <begin position="109"/>
        <end position="130"/>
    </location>
</feature>
<feature type="transmembrane region" description="Helical" evidence="1">
    <location>
        <begin position="6"/>
        <end position="28"/>
    </location>
</feature>
<protein>
    <submittedName>
        <fullName evidence="2">Uncharacterized protein</fullName>
    </submittedName>
</protein>
<reference evidence="2" key="1">
    <citation type="journal article" date="2021" name="PeerJ">
        <title>Extensive microbial diversity within the chicken gut microbiome revealed by metagenomics and culture.</title>
        <authorList>
            <person name="Gilroy R."/>
            <person name="Ravi A."/>
            <person name="Getino M."/>
            <person name="Pursley I."/>
            <person name="Horton D.L."/>
            <person name="Alikhan N.F."/>
            <person name="Baker D."/>
            <person name="Gharbi K."/>
            <person name="Hall N."/>
            <person name="Watson M."/>
            <person name="Adriaenssens E.M."/>
            <person name="Foster-Nyarko E."/>
            <person name="Jarju S."/>
            <person name="Secka A."/>
            <person name="Antonio M."/>
            <person name="Oren A."/>
            <person name="Chaudhuri R.R."/>
            <person name="La Ragione R."/>
            <person name="Hildebrand F."/>
            <person name="Pallen M.J."/>
        </authorList>
    </citation>
    <scope>NUCLEOTIDE SEQUENCE</scope>
    <source>
        <strain evidence="2">1345</strain>
    </source>
</reference>
<feature type="transmembrane region" description="Helical" evidence="1">
    <location>
        <begin position="153"/>
        <end position="175"/>
    </location>
</feature>
<evidence type="ECO:0000313" key="3">
    <source>
        <dbReference type="Proteomes" id="UP000886750"/>
    </source>
</evidence>
<dbReference type="Proteomes" id="UP000886750">
    <property type="component" value="Unassembled WGS sequence"/>
</dbReference>
<accession>A0A9D1ZVP2</accession>
<keyword evidence="1" id="KW-1133">Transmembrane helix</keyword>
<comment type="caution">
    <text evidence="2">The sequence shown here is derived from an EMBL/GenBank/DDBJ whole genome shotgun (WGS) entry which is preliminary data.</text>
</comment>
<keyword evidence="1" id="KW-0812">Transmembrane</keyword>
<organism evidence="2 3">
    <name type="scientific">Candidatus Borkfalkia excrementigallinarum</name>
    <dbReference type="NCBI Taxonomy" id="2838506"/>
    <lineage>
        <taxon>Bacteria</taxon>
        <taxon>Bacillati</taxon>
        <taxon>Bacillota</taxon>
        <taxon>Clostridia</taxon>
        <taxon>Christensenellales</taxon>
        <taxon>Christensenellaceae</taxon>
        <taxon>Candidatus Borkfalkia</taxon>
    </lineage>
</organism>
<name>A0A9D1ZVP2_9FIRM</name>
<evidence type="ECO:0000313" key="2">
    <source>
        <dbReference type="EMBL" id="HIY96619.1"/>
    </source>
</evidence>
<evidence type="ECO:0000256" key="1">
    <source>
        <dbReference type="SAM" id="Phobius"/>
    </source>
</evidence>
<dbReference type="AlphaFoldDB" id="A0A9D1ZVP2"/>
<dbReference type="EMBL" id="DXCQ01000028">
    <property type="protein sequence ID" value="HIY96619.1"/>
    <property type="molecule type" value="Genomic_DNA"/>
</dbReference>
<gene>
    <name evidence="2" type="ORF">H9729_02925</name>
</gene>
<sequence length="194" mass="21792">MSGFFLFSLLSAIVQILFPLFLSIHLYADIKERKLYFSLYILRIFKVYGGYATLYDGGIAFHLTKNRAALLPYSEIVNASNNLDFKISRGFYIYAFSSIAEIGAKSEPAAAVLAAALIQIVSGFAAGYVFSRKKCASFKSDVILYEGSDNIKIGVRIILVFNFLVVIMAALKILLQTITEKIHEYKRNREKQKS</sequence>
<proteinExistence type="predicted"/>